<evidence type="ECO:0000256" key="1">
    <source>
        <dbReference type="SAM" id="MobiDB-lite"/>
    </source>
</evidence>
<keyword evidence="5" id="KW-1185">Reference proteome</keyword>
<evidence type="ECO:0000313" key="5">
    <source>
        <dbReference type="Proteomes" id="UP000184330"/>
    </source>
</evidence>
<dbReference type="OrthoDB" id="4775599at2759"/>
<name>A0A1L7WJK9_9HELO</name>
<evidence type="ECO:0000256" key="2">
    <source>
        <dbReference type="SAM" id="Phobius"/>
    </source>
</evidence>
<keyword evidence="2" id="KW-0472">Membrane</keyword>
<feature type="compositionally biased region" description="Low complexity" evidence="1">
    <location>
        <begin position="53"/>
        <end position="85"/>
    </location>
</feature>
<keyword evidence="2" id="KW-1133">Transmembrane helix</keyword>
<dbReference type="Proteomes" id="UP000184330">
    <property type="component" value="Unassembled WGS sequence"/>
</dbReference>
<feature type="region of interest" description="Disordered" evidence="1">
    <location>
        <begin position="53"/>
        <end position="87"/>
    </location>
</feature>
<keyword evidence="2" id="KW-0812">Transmembrane</keyword>
<protein>
    <recommendedName>
        <fullName evidence="6">Transmembrane protein</fullName>
    </recommendedName>
</protein>
<accession>A0A1L7WJK9</accession>
<reference evidence="4 5" key="1">
    <citation type="submission" date="2016-03" db="EMBL/GenBank/DDBJ databases">
        <authorList>
            <person name="Ploux O."/>
        </authorList>
    </citation>
    <scope>NUCLEOTIDE SEQUENCE [LARGE SCALE GENOMIC DNA]</scope>
    <source>
        <strain evidence="4 5">UAMH 11012</strain>
    </source>
</reference>
<gene>
    <name evidence="4" type="ORF">PAC_02840</name>
</gene>
<evidence type="ECO:0008006" key="6">
    <source>
        <dbReference type="Google" id="ProtNLM"/>
    </source>
</evidence>
<organism evidence="4 5">
    <name type="scientific">Phialocephala subalpina</name>
    <dbReference type="NCBI Taxonomy" id="576137"/>
    <lineage>
        <taxon>Eukaryota</taxon>
        <taxon>Fungi</taxon>
        <taxon>Dikarya</taxon>
        <taxon>Ascomycota</taxon>
        <taxon>Pezizomycotina</taxon>
        <taxon>Leotiomycetes</taxon>
        <taxon>Helotiales</taxon>
        <taxon>Mollisiaceae</taxon>
        <taxon>Phialocephala</taxon>
        <taxon>Phialocephala fortinii species complex</taxon>
    </lineage>
</organism>
<keyword evidence="3" id="KW-0732">Signal</keyword>
<feature type="region of interest" description="Disordered" evidence="1">
    <location>
        <begin position="169"/>
        <end position="241"/>
    </location>
</feature>
<feature type="signal peptide" evidence="3">
    <location>
        <begin position="1"/>
        <end position="35"/>
    </location>
</feature>
<proteinExistence type="predicted"/>
<feature type="region of interest" description="Disordered" evidence="1">
    <location>
        <begin position="253"/>
        <end position="272"/>
    </location>
</feature>
<evidence type="ECO:0000313" key="4">
    <source>
        <dbReference type="EMBL" id="CZR52962.1"/>
    </source>
</evidence>
<evidence type="ECO:0000256" key="3">
    <source>
        <dbReference type="SAM" id="SignalP"/>
    </source>
</evidence>
<feature type="transmembrane region" description="Helical" evidence="2">
    <location>
        <begin position="94"/>
        <end position="115"/>
    </location>
</feature>
<dbReference type="AlphaFoldDB" id="A0A1L7WJK9"/>
<feature type="compositionally biased region" description="Pro residues" evidence="1">
    <location>
        <begin position="176"/>
        <end position="185"/>
    </location>
</feature>
<feature type="chain" id="PRO_5012046903" description="Transmembrane protein" evidence="3">
    <location>
        <begin position="36"/>
        <end position="272"/>
    </location>
</feature>
<sequence length="272" mass="29252">MLSRRRKATCQCPRSLPFSSTLLFLSIVLPTSSFAQLTDPASSTISSTPATFQTSVSSSSSPSSTSSTPASTTQPNPQNTPSNSPDDQVQDHVFNYYFLIIAIIAVLFCLCILYIGKRKKRKQALLRTQSQRALATDVAGFRARFSNRAARAGVGSYGAVAPRADRVEGLNERGEAPPPYVPGTKPPSLRSTDRVAVPVPGSEESGDVELGDMTRPVPPPQPPGYNEHAQDERANDGRFPPVIQRPATAVTANERYASTRGLLNRTDTSTSV</sequence>
<dbReference type="EMBL" id="FJOG01000003">
    <property type="protein sequence ID" value="CZR52962.1"/>
    <property type="molecule type" value="Genomic_DNA"/>
</dbReference>